<dbReference type="InterPro" id="IPR041657">
    <property type="entry name" value="HTH_17"/>
</dbReference>
<evidence type="ECO:0000259" key="2">
    <source>
        <dbReference type="Pfam" id="PF12728"/>
    </source>
</evidence>
<dbReference type="AlphaFoldDB" id="A0A930L5X2"/>
<protein>
    <submittedName>
        <fullName evidence="3">Helix-turn-helix domain-containing protein</fullName>
    </submittedName>
</protein>
<dbReference type="Proteomes" id="UP000770330">
    <property type="component" value="Unassembled WGS sequence"/>
</dbReference>
<evidence type="ECO:0000313" key="4">
    <source>
        <dbReference type="Proteomes" id="UP000770330"/>
    </source>
</evidence>
<evidence type="ECO:0000256" key="1">
    <source>
        <dbReference type="SAM" id="MobiDB-lite"/>
    </source>
</evidence>
<name>A0A930L5X2_9MICC</name>
<dbReference type="Pfam" id="PF12728">
    <property type="entry name" value="HTH_17"/>
    <property type="match status" value="1"/>
</dbReference>
<feature type="region of interest" description="Disordered" evidence="1">
    <location>
        <begin position="74"/>
        <end position="114"/>
    </location>
</feature>
<organism evidence="3 4">
    <name type="scientific">Rothia mucilaginosa</name>
    <dbReference type="NCBI Taxonomy" id="43675"/>
    <lineage>
        <taxon>Bacteria</taxon>
        <taxon>Bacillati</taxon>
        <taxon>Actinomycetota</taxon>
        <taxon>Actinomycetes</taxon>
        <taxon>Micrococcales</taxon>
        <taxon>Micrococcaceae</taxon>
        <taxon>Rothia</taxon>
    </lineage>
</organism>
<dbReference type="RefSeq" id="WP_303945752.1">
    <property type="nucleotide sequence ID" value="NZ_JABZXO010000033.1"/>
</dbReference>
<feature type="domain" description="Helix-turn-helix" evidence="2">
    <location>
        <begin position="17"/>
        <end position="64"/>
    </location>
</feature>
<reference evidence="3" key="1">
    <citation type="submission" date="2020-04" db="EMBL/GenBank/DDBJ databases">
        <title>Deep metagenomics examines the oral microbiome during advanced dental caries in children, revealing novel taxa and co-occurrences with host molecules.</title>
        <authorList>
            <person name="Baker J.L."/>
            <person name="Morton J.T."/>
            <person name="Dinis M."/>
            <person name="Alvarez R."/>
            <person name="Tran N.C."/>
            <person name="Knight R."/>
            <person name="Edlund A."/>
        </authorList>
    </citation>
    <scope>NUCLEOTIDE SEQUENCE</scope>
    <source>
        <strain evidence="3">JCVI_39_bin.18</strain>
    </source>
</reference>
<accession>A0A930L5X2</accession>
<feature type="compositionally biased region" description="Basic residues" evidence="1">
    <location>
        <begin position="91"/>
        <end position="100"/>
    </location>
</feature>
<proteinExistence type="predicted"/>
<gene>
    <name evidence="3" type="ORF">HXO61_09235</name>
</gene>
<dbReference type="EMBL" id="JABZXO010000033">
    <property type="protein sequence ID" value="MBF1658093.1"/>
    <property type="molecule type" value="Genomic_DNA"/>
</dbReference>
<evidence type="ECO:0000313" key="3">
    <source>
        <dbReference type="EMBL" id="MBF1658093.1"/>
    </source>
</evidence>
<sequence>MRAQKGWHVTKRKRTVYLTSAQAAEMAGVKERTVQKNCAAGNLHAAGQIGKALGFLEADVKAWMDWREENPRYSRAWGWNDSGTPRPGGKNIKKKRKRQKFSNEDYGEGSPEAP</sequence>
<comment type="caution">
    <text evidence="3">The sequence shown here is derived from an EMBL/GenBank/DDBJ whole genome shotgun (WGS) entry which is preliminary data.</text>
</comment>